<dbReference type="OrthoDB" id="151621at2"/>
<dbReference type="EMBL" id="LR778301">
    <property type="protein sequence ID" value="CAB1369652.1"/>
    <property type="molecule type" value="Genomic_DNA"/>
</dbReference>
<dbReference type="RefSeq" id="WP_145771252.1">
    <property type="nucleotide sequence ID" value="NZ_LR778301.1"/>
</dbReference>
<evidence type="ECO:0000313" key="2">
    <source>
        <dbReference type="Proteomes" id="UP000515733"/>
    </source>
</evidence>
<protein>
    <submittedName>
        <fullName evidence="1">Uncharacterized protein</fullName>
    </submittedName>
</protein>
<dbReference type="Pfam" id="PF10006">
    <property type="entry name" value="DUF2249"/>
    <property type="match status" value="1"/>
</dbReference>
<proteinExistence type="predicted"/>
<accession>A0A6S6YAN2</accession>
<dbReference type="Proteomes" id="UP000515733">
    <property type="component" value="Chromosome"/>
</dbReference>
<gene>
    <name evidence="1" type="ORF">DENOEST_2487</name>
</gene>
<dbReference type="InterPro" id="IPR018720">
    <property type="entry name" value="DUF2249"/>
</dbReference>
<name>A0A6S6YAN2_9PROT</name>
<reference evidence="1 2" key="1">
    <citation type="submission" date="2020-03" db="EMBL/GenBank/DDBJ databases">
        <authorList>
            <consortium name="Genoscope - CEA"/>
            <person name="William W."/>
        </authorList>
    </citation>
    <scope>NUCLEOTIDE SEQUENCE [LARGE SCALE GENOMIC DNA]</scope>
    <source>
        <strain evidence="2">DSM 16959</strain>
    </source>
</reference>
<dbReference type="KEGG" id="doe:DENOEST_2487"/>
<evidence type="ECO:0000313" key="1">
    <source>
        <dbReference type="EMBL" id="CAB1369652.1"/>
    </source>
</evidence>
<keyword evidence="2" id="KW-1185">Reference proteome</keyword>
<sequence>MVVQTIDGRDMQPPEPLELALEALDSMAGSDKLVLILNCQPKPLYQILQRNGYVWEENWRADGSNEIHIRRA</sequence>
<dbReference type="AlphaFoldDB" id="A0A6S6YAN2"/>
<organism evidence="1 2">
    <name type="scientific">Denitratisoma oestradiolicum</name>
    <dbReference type="NCBI Taxonomy" id="311182"/>
    <lineage>
        <taxon>Bacteria</taxon>
        <taxon>Pseudomonadati</taxon>
        <taxon>Pseudomonadota</taxon>
        <taxon>Betaproteobacteria</taxon>
        <taxon>Nitrosomonadales</taxon>
        <taxon>Sterolibacteriaceae</taxon>
        <taxon>Denitratisoma</taxon>
    </lineage>
</organism>
<dbReference type="InterPro" id="IPR036868">
    <property type="entry name" value="TusA-like_sf"/>
</dbReference>
<dbReference type="SUPFAM" id="SSF64307">
    <property type="entry name" value="SirA-like"/>
    <property type="match status" value="1"/>
</dbReference>